<evidence type="ECO:0000313" key="1">
    <source>
        <dbReference type="EMBL" id="CAB5217724.1"/>
    </source>
</evidence>
<reference evidence="1" key="1">
    <citation type="submission" date="2020-05" db="EMBL/GenBank/DDBJ databases">
        <authorList>
            <person name="Chiriac C."/>
            <person name="Salcher M."/>
            <person name="Ghai R."/>
            <person name="Kavagutti S V."/>
        </authorList>
    </citation>
    <scope>NUCLEOTIDE SEQUENCE</scope>
</reference>
<organism evidence="1">
    <name type="scientific">uncultured Caudovirales phage</name>
    <dbReference type="NCBI Taxonomy" id="2100421"/>
    <lineage>
        <taxon>Viruses</taxon>
        <taxon>Duplodnaviria</taxon>
        <taxon>Heunggongvirae</taxon>
        <taxon>Uroviricota</taxon>
        <taxon>Caudoviricetes</taxon>
        <taxon>Peduoviridae</taxon>
        <taxon>Maltschvirus</taxon>
        <taxon>Maltschvirus maltsch</taxon>
    </lineage>
</organism>
<accession>A0A6J7WNN5</accession>
<sequence length="47" mass="5311">MEKGTKLNYYGKECEVIKSDLTHVVIKFKSGTIICTPKSTFSQTNNK</sequence>
<proteinExistence type="predicted"/>
<name>A0A6J7WNN5_9CAUD</name>
<protein>
    <submittedName>
        <fullName evidence="1">Uncharacterized protein</fullName>
    </submittedName>
</protein>
<dbReference type="EMBL" id="LR798250">
    <property type="protein sequence ID" value="CAB5217724.1"/>
    <property type="molecule type" value="Genomic_DNA"/>
</dbReference>
<gene>
    <name evidence="1" type="ORF">UFOVP206_12</name>
</gene>